<dbReference type="GO" id="GO:1903189">
    <property type="term" value="P:glyoxal metabolic process"/>
    <property type="evidence" value="ECO:0007669"/>
    <property type="project" value="TreeGrafter"/>
</dbReference>
<evidence type="ECO:0000259" key="1">
    <source>
        <dbReference type="Pfam" id="PF01965"/>
    </source>
</evidence>
<comment type="caution">
    <text evidence="2">The sequence shown here is derived from an EMBL/GenBank/DDBJ whole genome shotgun (WGS) entry which is preliminary data.</text>
</comment>
<dbReference type="PANTHER" id="PTHR48094">
    <property type="entry name" value="PROTEIN/NUCLEIC ACID DEGLYCASE DJ-1-RELATED"/>
    <property type="match status" value="1"/>
</dbReference>
<gene>
    <name evidence="2" type="ORF">SUBVAR_06294</name>
</gene>
<dbReference type="GO" id="GO:0005737">
    <property type="term" value="C:cytoplasm"/>
    <property type="evidence" value="ECO:0007669"/>
    <property type="project" value="TreeGrafter"/>
</dbReference>
<dbReference type="NCBIfam" id="TIGR01383">
    <property type="entry name" value="not_thiJ"/>
    <property type="match status" value="1"/>
</dbReference>
<name>D1PPH9_9FIRM</name>
<reference evidence="2" key="1">
    <citation type="submission" date="2009-12" db="EMBL/GenBank/DDBJ databases">
        <authorList>
            <person name="Weinstock G."/>
            <person name="Sodergren E."/>
            <person name="Clifton S."/>
            <person name="Fulton L."/>
            <person name="Fulton B."/>
            <person name="Courtney L."/>
            <person name="Fronick C."/>
            <person name="Harrison M."/>
            <person name="Strong C."/>
            <person name="Farmer C."/>
            <person name="Delahaunty K."/>
            <person name="Markovic C."/>
            <person name="Hall O."/>
            <person name="Minx P."/>
            <person name="Tomlinson C."/>
            <person name="Mitreva M."/>
            <person name="Nelson J."/>
            <person name="Hou S."/>
            <person name="Wollam A."/>
            <person name="Pepin K.H."/>
            <person name="Johnson M."/>
            <person name="Bhonagiri V."/>
            <person name="Nash W.E."/>
            <person name="Warren W."/>
            <person name="Chinwalla A."/>
            <person name="Mardis E.R."/>
            <person name="Wilson R.K."/>
        </authorList>
    </citation>
    <scope>NUCLEOTIDE SEQUENCE [LARGE SCALE GENOMIC DNA]</scope>
    <source>
        <strain evidence="2">DSM 15176</strain>
    </source>
</reference>
<feature type="domain" description="DJ-1/PfpI" evidence="1">
    <location>
        <begin position="3"/>
        <end position="165"/>
    </location>
</feature>
<dbReference type="Pfam" id="PF01965">
    <property type="entry name" value="DJ-1_PfpI"/>
    <property type="match status" value="1"/>
</dbReference>
<evidence type="ECO:0000313" key="2">
    <source>
        <dbReference type="EMBL" id="EFB75441.1"/>
    </source>
</evidence>
<dbReference type="InterPro" id="IPR002818">
    <property type="entry name" value="DJ-1/PfpI"/>
</dbReference>
<dbReference type="AlphaFoldDB" id="D1PPH9"/>
<dbReference type="HOGENOM" id="CLU_000445_44_2_9"/>
<dbReference type="eggNOG" id="COG0693">
    <property type="taxonomic scope" value="Bacteria"/>
</dbReference>
<dbReference type="InterPro" id="IPR029062">
    <property type="entry name" value="Class_I_gatase-like"/>
</dbReference>
<dbReference type="Proteomes" id="UP000003438">
    <property type="component" value="Unassembled WGS sequence"/>
</dbReference>
<dbReference type="PANTHER" id="PTHR48094:SF12">
    <property type="entry name" value="PARKINSON DISEASE PROTEIN 7 HOMOLOG"/>
    <property type="match status" value="1"/>
</dbReference>
<proteinExistence type="predicted"/>
<dbReference type="CDD" id="cd03135">
    <property type="entry name" value="GATase1_DJ-1"/>
    <property type="match status" value="1"/>
</dbReference>
<organism evidence="2 3">
    <name type="scientific">Subdoligranulum variabile DSM 15176</name>
    <dbReference type="NCBI Taxonomy" id="411471"/>
    <lineage>
        <taxon>Bacteria</taxon>
        <taxon>Bacillati</taxon>
        <taxon>Bacillota</taxon>
        <taxon>Clostridia</taxon>
        <taxon>Eubacteriales</taxon>
        <taxon>Oscillospiraceae</taxon>
        <taxon>Subdoligranulum</taxon>
    </lineage>
</organism>
<sequence length="184" mass="18760">MSKAVIFFAPGLEECEGLLCVDLLRRAGVEVTIAAVGGSQTVTSSHHVNIVADALAEQVDYSAYDACILPGGIPGVNNLKADATVRKVCQDYAAAGKTVAAICAGPTVLASFGVLNGKKATVYPGMYGALTEGGAEYTGLPLTIDGNIVTGEALGAAIPFALALARLLGSAEDSDRVKKAIVYQ</sequence>
<dbReference type="SUPFAM" id="SSF52317">
    <property type="entry name" value="Class I glutamine amidotransferase-like"/>
    <property type="match status" value="1"/>
</dbReference>
<dbReference type="RefSeq" id="WP_007047659.1">
    <property type="nucleotide sequence ID" value="NZ_GG704769.1"/>
</dbReference>
<protein>
    <submittedName>
        <fullName evidence="2">DJ-1 family protein</fullName>
    </submittedName>
</protein>
<dbReference type="OrthoDB" id="9800516at2"/>
<dbReference type="Gene3D" id="3.40.50.880">
    <property type="match status" value="1"/>
</dbReference>
<evidence type="ECO:0000313" key="3">
    <source>
        <dbReference type="Proteomes" id="UP000003438"/>
    </source>
</evidence>
<dbReference type="InterPro" id="IPR050325">
    <property type="entry name" value="Prot/Nucl_acid_deglycase"/>
</dbReference>
<dbReference type="STRING" id="411471.SUBVAR_06294"/>
<dbReference type="InterPro" id="IPR006287">
    <property type="entry name" value="DJ-1"/>
</dbReference>
<accession>D1PPH9</accession>
<keyword evidence="3" id="KW-1185">Reference proteome</keyword>
<dbReference type="EMBL" id="ACBY02000026">
    <property type="protein sequence ID" value="EFB75441.1"/>
    <property type="molecule type" value="Genomic_DNA"/>
</dbReference>